<keyword evidence="11 15" id="KW-0472">Membrane</keyword>
<keyword evidence="7 14" id="KW-0547">Nucleotide-binding</keyword>
<dbReference type="PROSITE" id="PS50011">
    <property type="entry name" value="PROTEIN_KINASE_DOM"/>
    <property type="match status" value="1"/>
</dbReference>
<dbReference type="InterPro" id="IPR000719">
    <property type="entry name" value="Prot_kinase_dom"/>
</dbReference>
<evidence type="ECO:0000256" key="11">
    <source>
        <dbReference type="ARBA" id="ARBA00023136"/>
    </source>
</evidence>
<feature type="domain" description="Protein kinase" evidence="17">
    <location>
        <begin position="175"/>
        <end position="447"/>
    </location>
</feature>
<dbReference type="EMBL" id="JAAIUW010000012">
    <property type="protein sequence ID" value="KAF7805586.1"/>
    <property type="molecule type" value="Genomic_DNA"/>
</dbReference>
<dbReference type="FunFam" id="3.30.200.20:FF:000415">
    <property type="entry name" value="receptor-like serine/threonine-protein kinase NCRK"/>
    <property type="match status" value="1"/>
</dbReference>
<evidence type="ECO:0000256" key="10">
    <source>
        <dbReference type="ARBA" id="ARBA00022989"/>
    </source>
</evidence>
<dbReference type="Pfam" id="PF07714">
    <property type="entry name" value="PK_Tyr_Ser-Thr"/>
    <property type="match status" value="1"/>
</dbReference>
<evidence type="ECO:0000256" key="2">
    <source>
        <dbReference type="ARBA" id="ARBA00012513"/>
    </source>
</evidence>
<evidence type="ECO:0000313" key="18">
    <source>
        <dbReference type="EMBL" id="KAF7805586.1"/>
    </source>
</evidence>
<comment type="catalytic activity">
    <reaction evidence="13">
        <text>L-seryl-[protein] + ATP = O-phospho-L-seryl-[protein] + ADP + H(+)</text>
        <dbReference type="Rhea" id="RHEA:17989"/>
        <dbReference type="Rhea" id="RHEA-COMP:9863"/>
        <dbReference type="Rhea" id="RHEA-COMP:11604"/>
        <dbReference type="ChEBI" id="CHEBI:15378"/>
        <dbReference type="ChEBI" id="CHEBI:29999"/>
        <dbReference type="ChEBI" id="CHEBI:30616"/>
        <dbReference type="ChEBI" id="CHEBI:83421"/>
        <dbReference type="ChEBI" id="CHEBI:456216"/>
        <dbReference type="EC" id="2.7.11.1"/>
    </reaction>
</comment>
<evidence type="ECO:0000259" key="17">
    <source>
        <dbReference type="PROSITE" id="PS50011"/>
    </source>
</evidence>
<keyword evidence="4" id="KW-0723">Serine/threonine-protein kinase</keyword>
<evidence type="ECO:0000256" key="13">
    <source>
        <dbReference type="ARBA" id="ARBA00048679"/>
    </source>
</evidence>
<dbReference type="PANTHER" id="PTHR47982">
    <property type="entry name" value="PROLINE-RICH RECEPTOR-LIKE PROTEIN KINASE PERK4"/>
    <property type="match status" value="1"/>
</dbReference>
<protein>
    <recommendedName>
        <fullName evidence="2">non-specific serine/threonine protein kinase</fullName>
        <ecNumber evidence="2">2.7.11.1</ecNumber>
    </recommendedName>
</protein>
<dbReference type="AlphaFoldDB" id="A0A834SLI0"/>
<organism evidence="18 19">
    <name type="scientific">Senna tora</name>
    <dbReference type="NCBI Taxonomy" id="362788"/>
    <lineage>
        <taxon>Eukaryota</taxon>
        <taxon>Viridiplantae</taxon>
        <taxon>Streptophyta</taxon>
        <taxon>Embryophyta</taxon>
        <taxon>Tracheophyta</taxon>
        <taxon>Spermatophyta</taxon>
        <taxon>Magnoliopsida</taxon>
        <taxon>eudicotyledons</taxon>
        <taxon>Gunneridae</taxon>
        <taxon>Pentapetalae</taxon>
        <taxon>rosids</taxon>
        <taxon>fabids</taxon>
        <taxon>Fabales</taxon>
        <taxon>Fabaceae</taxon>
        <taxon>Caesalpinioideae</taxon>
        <taxon>Cassia clade</taxon>
        <taxon>Senna</taxon>
    </lineage>
</organism>
<dbReference type="GO" id="GO:0004674">
    <property type="term" value="F:protein serine/threonine kinase activity"/>
    <property type="evidence" value="ECO:0007669"/>
    <property type="project" value="UniProtKB-KW"/>
</dbReference>
<feature type="binding site" evidence="14">
    <location>
        <position position="203"/>
    </location>
    <ligand>
        <name>ATP</name>
        <dbReference type="ChEBI" id="CHEBI:30616"/>
    </ligand>
</feature>
<dbReference type="Proteomes" id="UP000634136">
    <property type="component" value="Unassembled WGS sequence"/>
</dbReference>
<keyword evidence="8 18" id="KW-0418">Kinase</keyword>
<evidence type="ECO:0000256" key="1">
    <source>
        <dbReference type="ARBA" id="ARBA00004162"/>
    </source>
</evidence>
<gene>
    <name evidence="18" type="ORF">G2W53_037747</name>
</gene>
<keyword evidence="3" id="KW-1003">Cell membrane</keyword>
<evidence type="ECO:0000256" key="12">
    <source>
        <dbReference type="ARBA" id="ARBA00047899"/>
    </source>
</evidence>
<comment type="catalytic activity">
    <reaction evidence="12">
        <text>L-threonyl-[protein] + ATP = O-phospho-L-threonyl-[protein] + ADP + H(+)</text>
        <dbReference type="Rhea" id="RHEA:46608"/>
        <dbReference type="Rhea" id="RHEA-COMP:11060"/>
        <dbReference type="Rhea" id="RHEA-COMP:11605"/>
        <dbReference type="ChEBI" id="CHEBI:15378"/>
        <dbReference type="ChEBI" id="CHEBI:30013"/>
        <dbReference type="ChEBI" id="CHEBI:30616"/>
        <dbReference type="ChEBI" id="CHEBI:61977"/>
        <dbReference type="ChEBI" id="CHEBI:456216"/>
        <dbReference type="EC" id="2.7.11.1"/>
    </reaction>
</comment>
<dbReference type="Gene3D" id="3.30.200.20">
    <property type="entry name" value="Phosphorylase Kinase, domain 1"/>
    <property type="match status" value="1"/>
</dbReference>
<evidence type="ECO:0000256" key="7">
    <source>
        <dbReference type="ARBA" id="ARBA00022741"/>
    </source>
</evidence>
<keyword evidence="16" id="KW-0732">Signal</keyword>
<evidence type="ECO:0000313" key="19">
    <source>
        <dbReference type="Proteomes" id="UP000634136"/>
    </source>
</evidence>
<keyword evidence="10 15" id="KW-1133">Transmembrane helix</keyword>
<comment type="subcellular location">
    <subcellularLocation>
        <location evidence="1">Cell membrane</location>
        <topology evidence="1">Single-pass membrane protein</topology>
    </subcellularLocation>
</comment>
<evidence type="ECO:0000256" key="8">
    <source>
        <dbReference type="ARBA" id="ARBA00022777"/>
    </source>
</evidence>
<name>A0A834SLI0_9FABA</name>
<reference evidence="18" key="1">
    <citation type="submission" date="2020-09" db="EMBL/GenBank/DDBJ databases">
        <title>Genome-Enabled Discovery of Anthraquinone Biosynthesis in Senna tora.</title>
        <authorList>
            <person name="Kang S.-H."/>
            <person name="Pandey R.P."/>
            <person name="Lee C.-M."/>
            <person name="Sim J.-S."/>
            <person name="Jeong J.-T."/>
            <person name="Choi B.-S."/>
            <person name="Jung M."/>
            <person name="Ginzburg D."/>
            <person name="Zhao K."/>
            <person name="Won S.Y."/>
            <person name="Oh T.-J."/>
            <person name="Yu Y."/>
            <person name="Kim N.-H."/>
            <person name="Lee O.R."/>
            <person name="Lee T.-H."/>
            <person name="Bashyal P."/>
            <person name="Kim T.-S."/>
            <person name="Lee W.-H."/>
            <person name="Kawkins C."/>
            <person name="Kim C.-K."/>
            <person name="Kim J.S."/>
            <person name="Ahn B.O."/>
            <person name="Rhee S.Y."/>
            <person name="Sohng J.K."/>
        </authorList>
    </citation>
    <scope>NUCLEOTIDE SEQUENCE</scope>
    <source>
        <tissue evidence="18">Leaf</tissue>
    </source>
</reference>
<dbReference type="InterPro" id="IPR001245">
    <property type="entry name" value="Ser-Thr/Tyr_kinase_cat_dom"/>
</dbReference>
<dbReference type="PROSITE" id="PS00107">
    <property type="entry name" value="PROTEIN_KINASE_ATP"/>
    <property type="match status" value="1"/>
</dbReference>
<evidence type="ECO:0000256" key="6">
    <source>
        <dbReference type="ARBA" id="ARBA00022692"/>
    </source>
</evidence>
<evidence type="ECO:0000256" key="5">
    <source>
        <dbReference type="ARBA" id="ARBA00022679"/>
    </source>
</evidence>
<dbReference type="SUPFAM" id="SSF56112">
    <property type="entry name" value="Protein kinase-like (PK-like)"/>
    <property type="match status" value="1"/>
</dbReference>
<sequence>MRLLFWQQLPLLIVIPLLYPNKFCNKLYAEALFSFKSSHRSPQQVLCSIAKYPCERACLHCHELKDPCAFSLGIPARIDGTNDVPTLTPVQEAQVKRHEGTRVAAIVGGVVAAFLVVVILVIVYVCLMRVKRFIRQTSEAASSIPSPTVELGMSNNSQNIRRFAILELEQATRNFSESNLIGEGRFGLVYKGLLQDGSIVAIKRRQYDLTQNFIPQVKQIADIHHMHLVKIIGYYEDSHQQLLVQEYLPNGNVGNHLYDSEGLPIGRLDMWRRLSIALGASKGLAYLHSWVPPLVHTHFRTRNVLVDESFTAKVSDYGFYRLQTNSDHAGSSSSSNIDCFLDPEMNLSQEFSEKSDVYSFGVFLQELISGREAHIGNVQVIQVLLLYTLSGTSSNELEEFVDVTLGSHEKGAARKVMKLALLCLGGSVRRPSMDQIVGELERIQSEFGALHSNNNHDFGVVTLTLGSDLFK</sequence>
<dbReference type="OrthoDB" id="1866267at2759"/>
<comment type="caution">
    <text evidence="18">The sequence shown here is derived from an EMBL/GenBank/DDBJ whole genome shotgun (WGS) entry which is preliminary data.</text>
</comment>
<dbReference type="Gene3D" id="1.10.510.10">
    <property type="entry name" value="Transferase(Phosphotransferase) domain 1"/>
    <property type="match status" value="1"/>
</dbReference>
<feature type="chain" id="PRO_5032858948" description="non-specific serine/threonine protein kinase" evidence="16">
    <location>
        <begin position="25"/>
        <end position="471"/>
    </location>
</feature>
<feature type="transmembrane region" description="Helical" evidence="15">
    <location>
        <begin position="103"/>
        <end position="127"/>
    </location>
</feature>
<proteinExistence type="predicted"/>
<feature type="signal peptide" evidence="16">
    <location>
        <begin position="1"/>
        <end position="24"/>
    </location>
</feature>
<keyword evidence="6 15" id="KW-0812">Transmembrane</keyword>
<dbReference type="EC" id="2.7.11.1" evidence="2"/>
<evidence type="ECO:0000256" key="16">
    <source>
        <dbReference type="SAM" id="SignalP"/>
    </source>
</evidence>
<evidence type="ECO:0000256" key="15">
    <source>
        <dbReference type="SAM" id="Phobius"/>
    </source>
</evidence>
<keyword evidence="9 14" id="KW-0067">ATP-binding</keyword>
<dbReference type="InterPro" id="IPR011009">
    <property type="entry name" value="Kinase-like_dom_sf"/>
</dbReference>
<accession>A0A834SLI0</accession>
<dbReference type="GO" id="GO:0005524">
    <property type="term" value="F:ATP binding"/>
    <property type="evidence" value="ECO:0007669"/>
    <property type="project" value="UniProtKB-UniRule"/>
</dbReference>
<evidence type="ECO:0000256" key="3">
    <source>
        <dbReference type="ARBA" id="ARBA00022475"/>
    </source>
</evidence>
<evidence type="ECO:0000256" key="4">
    <source>
        <dbReference type="ARBA" id="ARBA00022527"/>
    </source>
</evidence>
<dbReference type="GO" id="GO:0005886">
    <property type="term" value="C:plasma membrane"/>
    <property type="evidence" value="ECO:0007669"/>
    <property type="project" value="UniProtKB-SubCell"/>
</dbReference>
<evidence type="ECO:0000256" key="9">
    <source>
        <dbReference type="ARBA" id="ARBA00022840"/>
    </source>
</evidence>
<keyword evidence="5" id="KW-0808">Transferase</keyword>
<dbReference type="PANTHER" id="PTHR47982:SF9">
    <property type="entry name" value="NON-SPECIFIC SERINE_THREONINE PROTEIN KINASE"/>
    <property type="match status" value="1"/>
</dbReference>
<evidence type="ECO:0000256" key="14">
    <source>
        <dbReference type="PROSITE-ProRule" id="PRU10141"/>
    </source>
</evidence>
<keyword evidence="19" id="KW-1185">Reference proteome</keyword>
<dbReference type="InterPro" id="IPR047117">
    <property type="entry name" value="PERK1-13-like"/>
</dbReference>
<dbReference type="InterPro" id="IPR017441">
    <property type="entry name" value="Protein_kinase_ATP_BS"/>
</dbReference>